<organism evidence="1 2">
    <name type="scientific">Microbacterium pumilum</name>
    <dbReference type="NCBI Taxonomy" id="344165"/>
    <lineage>
        <taxon>Bacteria</taxon>
        <taxon>Bacillati</taxon>
        <taxon>Actinomycetota</taxon>
        <taxon>Actinomycetes</taxon>
        <taxon>Micrococcales</taxon>
        <taxon>Microbacteriaceae</taxon>
        <taxon>Microbacterium</taxon>
    </lineage>
</organism>
<keyword evidence="2" id="KW-1185">Reference proteome</keyword>
<dbReference type="Proteomes" id="UP001500326">
    <property type="component" value="Unassembled WGS sequence"/>
</dbReference>
<evidence type="ECO:0000313" key="1">
    <source>
        <dbReference type="EMBL" id="GAA1988657.1"/>
    </source>
</evidence>
<dbReference type="RefSeq" id="WP_344062501.1">
    <property type="nucleotide sequence ID" value="NZ_BAAAOH010000001.1"/>
</dbReference>
<comment type="caution">
    <text evidence="1">The sequence shown here is derived from an EMBL/GenBank/DDBJ whole genome shotgun (WGS) entry which is preliminary data.</text>
</comment>
<name>A0ABP5E2E5_9MICO</name>
<gene>
    <name evidence="1" type="ORF">GCM10009777_24630</name>
</gene>
<accession>A0ABP5E2E5</accession>
<evidence type="ECO:0000313" key="2">
    <source>
        <dbReference type="Proteomes" id="UP001500326"/>
    </source>
</evidence>
<protein>
    <submittedName>
        <fullName evidence="1">Uncharacterized protein</fullName>
    </submittedName>
</protein>
<proteinExistence type="predicted"/>
<reference evidence="2" key="1">
    <citation type="journal article" date="2019" name="Int. J. Syst. Evol. Microbiol.">
        <title>The Global Catalogue of Microorganisms (GCM) 10K type strain sequencing project: providing services to taxonomists for standard genome sequencing and annotation.</title>
        <authorList>
            <consortium name="The Broad Institute Genomics Platform"/>
            <consortium name="The Broad Institute Genome Sequencing Center for Infectious Disease"/>
            <person name="Wu L."/>
            <person name="Ma J."/>
        </authorList>
    </citation>
    <scope>NUCLEOTIDE SEQUENCE [LARGE SCALE GENOMIC DNA]</scope>
    <source>
        <strain evidence="2">JCM 14902</strain>
    </source>
</reference>
<dbReference type="EMBL" id="BAAAOH010000001">
    <property type="protein sequence ID" value="GAA1988657.1"/>
    <property type="molecule type" value="Genomic_DNA"/>
</dbReference>
<sequence length="59" mass="6562">MPIEDLLSGDRLADLIDACIAGSQIALATAVLMLQSDHIDLEKLRHALRRLRIGLRVNR</sequence>